<feature type="domain" description="N-acetyltransferase" evidence="1">
    <location>
        <begin position="12"/>
        <end position="178"/>
    </location>
</feature>
<protein>
    <submittedName>
        <fullName evidence="2">Acetyltransferase GNAT family</fullName>
    </submittedName>
</protein>
<dbReference type="GO" id="GO:0016747">
    <property type="term" value="F:acyltransferase activity, transferring groups other than amino-acyl groups"/>
    <property type="evidence" value="ECO:0007669"/>
    <property type="project" value="InterPro"/>
</dbReference>
<accession>A0A7Z0WVR8</accession>
<gene>
    <name evidence="2" type="ORF">B4121_3549</name>
</gene>
<dbReference type="InterPro" id="IPR000182">
    <property type="entry name" value="GNAT_dom"/>
</dbReference>
<organism evidence="2 3">
    <name type="scientific">Bacillus paralicheniformis</name>
    <dbReference type="NCBI Taxonomy" id="1648923"/>
    <lineage>
        <taxon>Bacteria</taxon>
        <taxon>Bacillati</taxon>
        <taxon>Bacillota</taxon>
        <taxon>Bacilli</taxon>
        <taxon>Bacillales</taxon>
        <taxon>Bacillaceae</taxon>
        <taxon>Bacillus</taxon>
    </lineage>
</organism>
<keyword evidence="2" id="KW-0808">Transferase</keyword>
<dbReference type="Gene3D" id="3.40.630.30">
    <property type="match status" value="1"/>
</dbReference>
<dbReference type="Pfam" id="PF00583">
    <property type="entry name" value="Acetyltransf_1"/>
    <property type="match status" value="1"/>
</dbReference>
<dbReference type="CDD" id="cd04301">
    <property type="entry name" value="NAT_SF"/>
    <property type="match status" value="1"/>
</dbReference>
<evidence type="ECO:0000313" key="3">
    <source>
        <dbReference type="Proteomes" id="UP000185604"/>
    </source>
</evidence>
<reference evidence="2 3" key="1">
    <citation type="journal article" date="2016" name="Front. Microbiol.">
        <title>High-Level Heat Resistance of Spores of Bacillus amyloliquefaciens and Bacillus licheniformis Results from the Presence of a spoVA Operon in a Tn1546 Transposon.</title>
        <authorList>
            <person name="Berendsen E.M."/>
            <person name="Koning R.A."/>
            <person name="Boekhorst J."/>
            <person name="de Jong A."/>
            <person name="Kuipers O.P."/>
            <person name="Wells-Bennik M.H."/>
        </authorList>
    </citation>
    <scope>NUCLEOTIDE SEQUENCE [LARGE SCALE GENOMIC DNA]</scope>
    <source>
        <strain evidence="2 3">B4121</strain>
    </source>
</reference>
<comment type="caution">
    <text evidence="2">The sequence shown here is derived from an EMBL/GenBank/DDBJ whole genome shotgun (WGS) entry which is preliminary data.</text>
</comment>
<dbReference type="SUPFAM" id="SSF55729">
    <property type="entry name" value="Acyl-CoA N-acyltransferases (Nat)"/>
    <property type="match status" value="1"/>
</dbReference>
<proteinExistence type="predicted"/>
<dbReference type="AlphaFoldDB" id="A0A7Z0WVR8"/>
<dbReference type="PANTHER" id="PTHR43072">
    <property type="entry name" value="N-ACETYLTRANSFERASE"/>
    <property type="match status" value="1"/>
</dbReference>
<dbReference type="EMBL" id="LKPO01000021">
    <property type="protein sequence ID" value="OLF90274.1"/>
    <property type="molecule type" value="Genomic_DNA"/>
</dbReference>
<sequence length="180" mass="20705">MNKRFDGKGLSYIVRQAVQQDAKELSAVRVQIDGETEYLDREKGEGFIDETGFRELIKRDSEHDRCLFLVAVARNRIVGFSRCAGQDLKRFSHQVEFGVCVLKEFWGYGIGKRLLNESIVWADAAGIKKMTLRVSETNERASALYQKHGFKIEGILKKDKRLSDGTYNNTIVMGRWHDRK</sequence>
<dbReference type="PROSITE" id="PS51186">
    <property type="entry name" value="GNAT"/>
    <property type="match status" value="1"/>
</dbReference>
<evidence type="ECO:0000259" key="1">
    <source>
        <dbReference type="PROSITE" id="PS51186"/>
    </source>
</evidence>
<name>A0A7Z0WVR8_9BACI</name>
<dbReference type="InterPro" id="IPR016181">
    <property type="entry name" value="Acyl_CoA_acyltransferase"/>
</dbReference>
<evidence type="ECO:0000313" key="2">
    <source>
        <dbReference type="EMBL" id="OLF90274.1"/>
    </source>
</evidence>
<dbReference type="RefSeq" id="WP_075213152.1">
    <property type="nucleotide sequence ID" value="NZ_AP023088.1"/>
</dbReference>
<dbReference type="PANTHER" id="PTHR43072:SF52">
    <property type="entry name" value="GCN5-RELATED N-ACETYLTRANSFERASE"/>
    <property type="match status" value="1"/>
</dbReference>
<dbReference type="Proteomes" id="UP000185604">
    <property type="component" value="Unassembled WGS sequence"/>
</dbReference>